<accession>A0A1I5RXK6</accession>
<dbReference type="EMBL" id="FOXQ01000001">
    <property type="protein sequence ID" value="SFP63061.1"/>
    <property type="molecule type" value="Genomic_DNA"/>
</dbReference>
<dbReference type="Proteomes" id="UP000199031">
    <property type="component" value="Unassembled WGS sequence"/>
</dbReference>
<evidence type="ECO:0000313" key="2">
    <source>
        <dbReference type="EMBL" id="SFP63061.1"/>
    </source>
</evidence>
<dbReference type="SUPFAM" id="SSF52768">
    <property type="entry name" value="Arginase/deacetylase"/>
    <property type="match status" value="1"/>
</dbReference>
<dbReference type="Pfam" id="PF00491">
    <property type="entry name" value="Arginase"/>
    <property type="match status" value="1"/>
</dbReference>
<organism evidence="2 3">
    <name type="scientific">Parafilimonas terrae</name>
    <dbReference type="NCBI Taxonomy" id="1465490"/>
    <lineage>
        <taxon>Bacteria</taxon>
        <taxon>Pseudomonadati</taxon>
        <taxon>Bacteroidota</taxon>
        <taxon>Chitinophagia</taxon>
        <taxon>Chitinophagales</taxon>
        <taxon>Chitinophagaceae</taxon>
        <taxon>Parafilimonas</taxon>
    </lineage>
</organism>
<evidence type="ECO:0000256" key="1">
    <source>
        <dbReference type="PROSITE-ProRule" id="PRU00742"/>
    </source>
</evidence>
<dbReference type="STRING" id="1465490.SAMN05444277_101468"/>
<comment type="similarity">
    <text evidence="1">Belongs to the arginase family.</text>
</comment>
<dbReference type="PROSITE" id="PS51409">
    <property type="entry name" value="ARGINASE_2"/>
    <property type="match status" value="1"/>
</dbReference>
<dbReference type="GO" id="GO:0016813">
    <property type="term" value="F:hydrolase activity, acting on carbon-nitrogen (but not peptide) bonds, in linear amidines"/>
    <property type="evidence" value="ECO:0007669"/>
    <property type="project" value="UniProtKB-ARBA"/>
</dbReference>
<dbReference type="OrthoDB" id="931936at2"/>
<dbReference type="InterPro" id="IPR006035">
    <property type="entry name" value="Ureohydrolase"/>
</dbReference>
<dbReference type="InterPro" id="IPR023696">
    <property type="entry name" value="Ureohydrolase_dom_sf"/>
</dbReference>
<protein>
    <submittedName>
        <fullName evidence="2">Arginase family enzyme</fullName>
    </submittedName>
</protein>
<dbReference type="CDD" id="cd09988">
    <property type="entry name" value="Formimidoylglutamase"/>
    <property type="match status" value="1"/>
</dbReference>
<dbReference type="GO" id="GO:0046872">
    <property type="term" value="F:metal ion binding"/>
    <property type="evidence" value="ECO:0007669"/>
    <property type="project" value="InterPro"/>
</dbReference>
<name>A0A1I5RXK6_9BACT</name>
<evidence type="ECO:0000313" key="3">
    <source>
        <dbReference type="Proteomes" id="UP000199031"/>
    </source>
</evidence>
<gene>
    <name evidence="2" type="ORF">SAMN05444277_101468</name>
</gene>
<dbReference type="AlphaFoldDB" id="A0A1I5RXK6"/>
<keyword evidence="3" id="KW-1185">Reference proteome</keyword>
<dbReference type="RefSeq" id="WP_090654091.1">
    <property type="nucleotide sequence ID" value="NZ_FOXQ01000001.1"/>
</dbReference>
<proteinExistence type="inferred from homology"/>
<reference evidence="2 3" key="1">
    <citation type="submission" date="2016-10" db="EMBL/GenBank/DDBJ databases">
        <authorList>
            <person name="de Groot N.N."/>
        </authorList>
    </citation>
    <scope>NUCLEOTIDE SEQUENCE [LARGE SCALE GENOMIC DNA]</scope>
    <source>
        <strain evidence="2 3">DSM 28286</strain>
    </source>
</reference>
<dbReference type="Gene3D" id="3.40.800.10">
    <property type="entry name" value="Ureohydrolase domain"/>
    <property type="match status" value="1"/>
</dbReference>
<sequence length="380" mass="43066">MAFSAIDTIIDFLEPVNLSLLNNDEDYNSKQLGSAADIYTSNFPDVDAADLIIVGCSEARGAGVPKRDDDGINAVRAHFYNLYHWHAEVKIADIGNVKSGASLEDTYAALQQILSELSALNKKVVIIGGSHDIMMAQYDVFDAQQKLVEAVCIDAILDMNVDSRMPAENFLMQMFTKEPNYLKHYNHIGFQSYFVHPSMLETIDKLRFDCYRVGIVKEHIETMEPVVRNADIIGFDITAIQHSHAPANRITPNGFNGEEACLLMQYAGMSSIAGSIGIYGYNYRQDISDLTAKQISHMLWYLMDGIQKGKNEAPLEQREYFNEFRLMFADFETMFLQSKKTQRWWMQLPDKTFVACSGKDYATALNNDIPERWLRAAERL</sequence>